<comment type="subcellular location">
    <subcellularLocation>
        <location evidence="1">Periplasm</location>
    </subcellularLocation>
</comment>
<evidence type="ECO:0000313" key="7">
    <source>
        <dbReference type="Proteomes" id="UP000556329"/>
    </source>
</evidence>
<dbReference type="GO" id="GO:0015888">
    <property type="term" value="P:thiamine transport"/>
    <property type="evidence" value="ECO:0007669"/>
    <property type="project" value="TreeGrafter"/>
</dbReference>
<dbReference type="SUPFAM" id="SSF53850">
    <property type="entry name" value="Periplasmic binding protein-like II"/>
    <property type="match status" value="1"/>
</dbReference>
<dbReference type="AlphaFoldDB" id="A0A841PGW1"/>
<name>A0A841PGW1_9HYPH</name>
<keyword evidence="5" id="KW-0574">Periplasm</keyword>
<protein>
    <submittedName>
        <fullName evidence="6">Mannopine transport system substrate-binding protein</fullName>
    </submittedName>
</protein>
<dbReference type="GO" id="GO:0030976">
    <property type="term" value="F:thiamine pyrophosphate binding"/>
    <property type="evidence" value="ECO:0007669"/>
    <property type="project" value="TreeGrafter"/>
</dbReference>
<dbReference type="PANTHER" id="PTHR30006:SF3">
    <property type="entry name" value="THIAMINE-BINDING PERIPLASMIC PROTEIN"/>
    <property type="match status" value="1"/>
</dbReference>
<evidence type="ECO:0000256" key="2">
    <source>
        <dbReference type="ARBA" id="ARBA00008520"/>
    </source>
</evidence>
<evidence type="ECO:0000256" key="1">
    <source>
        <dbReference type="ARBA" id="ARBA00004418"/>
    </source>
</evidence>
<feature type="non-terminal residue" evidence="6">
    <location>
        <position position="222"/>
    </location>
</feature>
<evidence type="ECO:0000256" key="3">
    <source>
        <dbReference type="ARBA" id="ARBA00022448"/>
    </source>
</evidence>
<gene>
    <name evidence="6" type="ORF">HNQ71_007096</name>
</gene>
<dbReference type="Gene3D" id="3.40.190.10">
    <property type="entry name" value="Periplasmic binding protein-like II"/>
    <property type="match status" value="2"/>
</dbReference>
<keyword evidence="4" id="KW-0732">Signal</keyword>
<accession>A0A841PGW1</accession>
<comment type="similarity">
    <text evidence="2">Belongs to the bacterial solute-binding protein 1 family.</text>
</comment>
<reference evidence="6 7" key="1">
    <citation type="submission" date="2020-08" db="EMBL/GenBank/DDBJ databases">
        <title>Genomic Encyclopedia of Type Strains, Phase IV (KMG-IV): sequencing the most valuable type-strain genomes for metagenomic binning, comparative biology and taxonomic classification.</title>
        <authorList>
            <person name="Goeker M."/>
        </authorList>
    </citation>
    <scope>NUCLEOTIDE SEQUENCE [LARGE SCALE GENOMIC DNA]</scope>
    <source>
        <strain evidence="6 7">DSM 100039</strain>
    </source>
</reference>
<proteinExistence type="inferred from homology"/>
<dbReference type="PANTHER" id="PTHR30006">
    <property type="entry name" value="THIAMINE-BINDING PERIPLASMIC PROTEIN-RELATED"/>
    <property type="match status" value="1"/>
</dbReference>
<dbReference type="InterPro" id="IPR006059">
    <property type="entry name" value="SBP"/>
</dbReference>
<evidence type="ECO:0000256" key="4">
    <source>
        <dbReference type="ARBA" id="ARBA00022729"/>
    </source>
</evidence>
<sequence length="222" mass="24559">MAKDRQVVLVSNGGAYEKVIRENWLGPFEQATGIKVVVVPSGNTAERRAQVQAMIASGNVTWDIFIEGEMDAEAPDHLARADDISDFCAQFSNRADLPSGTCKASGVLFGRGATLLTYNKERFPNGGPANWQEFWDTETFPGARAMPSQSDAWRQLTVALVADGIAIKDLYPMDVDRAFKKLDELRPNVSLWRTTGDQTTQGFRNGEYDAGFMWLTRTTALK</sequence>
<dbReference type="RefSeq" id="WP_184879502.1">
    <property type="nucleotide sequence ID" value="NZ_JACHEF010000022.1"/>
</dbReference>
<evidence type="ECO:0000313" key="6">
    <source>
        <dbReference type="EMBL" id="MBB6414386.1"/>
    </source>
</evidence>
<dbReference type="Pfam" id="PF13416">
    <property type="entry name" value="SBP_bac_8"/>
    <property type="match status" value="1"/>
</dbReference>
<dbReference type="GO" id="GO:0030975">
    <property type="term" value="F:thiamine binding"/>
    <property type="evidence" value="ECO:0007669"/>
    <property type="project" value="TreeGrafter"/>
</dbReference>
<organism evidence="6 7">
    <name type="scientific">Mesorhizobium sangaii</name>
    <dbReference type="NCBI Taxonomy" id="505389"/>
    <lineage>
        <taxon>Bacteria</taxon>
        <taxon>Pseudomonadati</taxon>
        <taxon>Pseudomonadota</taxon>
        <taxon>Alphaproteobacteria</taxon>
        <taxon>Hyphomicrobiales</taxon>
        <taxon>Phyllobacteriaceae</taxon>
        <taxon>Mesorhizobium</taxon>
    </lineage>
</organism>
<evidence type="ECO:0000256" key="5">
    <source>
        <dbReference type="ARBA" id="ARBA00022764"/>
    </source>
</evidence>
<dbReference type="Proteomes" id="UP000556329">
    <property type="component" value="Unassembled WGS sequence"/>
</dbReference>
<keyword evidence="3" id="KW-0813">Transport</keyword>
<comment type="caution">
    <text evidence="6">The sequence shown here is derived from an EMBL/GenBank/DDBJ whole genome shotgun (WGS) entry which is preliminary data.</text>
</comment>
<dbReference type="EMBL" id="JACHEF010000022">
    <property type="protein sequence ID" value="MBB6414386.1"/>
    <property type="molecule type" value="Genomic_DNA"/>
</dbReference>
<keyword evidence="7" id="KW-1185">Reference proteome</keyword>
<dbReference type="GO" id="GO:0030288">
    <property type="term" value="C:outer membrane-bounded periplasmic space"/>
    <property type="evidence" value="ECO:0007669"/>
    <property type="project" value="TreeGrafter"/>
</dbReference>